<evidence type="ECO:0000313" key="3">
    <source>
        <dbReference type="EMBL" id="SNT16418.1"/>
    </source>
</evidence>
<evidence type="ECO:0000256" key="1">
    <source>
        <dbReference type="SAM" id="MobiDB-lite"/>
    </source>
</evidence>
<name>A0A239KFF9_9PSED</name>
<dbReference type="SUPFAM" id="SSF46689">
    <property type="entry name" value="Homeodomain-like"/>
    <property type="match status" value="1"/>
</dbReference>
<dbReference type="Proteomes" id="UP000199693">
    <property type="component" value="Unassembled WGS sequence"/>
</dbReference>
<sequence length="236" mass="26260">MSMASTNIELLKASGRAVAFVGEGTEVEVNRLVDDDLLPPGFFYKAAERREYDLLGTAAALRFNRKWKDMLTKQARKDFMVKLEADHLHSFTVILNACESNQRPIVVDNLIRQTTWVVEVKDLSFDLTHEMNKIGERIRLLYAAEGSIVSDPEIMGGKPVFKGTRLPIETVLASIDAGVPVAEIIDDYPALTEASIDQARLYARLHPRAGRPRKASSKDNRAVMRSVDPPGKPGLK</sequence>
<reference evidence="2 5" key="1">
    <citation type="submission" date="2016-10" db="EMBL/GenBank/DDBJ databases">
        <authorList>
            <person name="de Groot N.N."/>
        </authorList>
    </citation>
    <scope>NUCLEOTIDE SEQUENCE [LARGE SCALE GENOMIC DNA]</scope>
    <source>
        <strain evidence="2 5">CCM 7361</strain>
    </source>
</reference>
<evidence type="ECO:0000313" key="4">
    <source>
        <dbReference type="Proteomes" id="UP000198309"/>
    </source>
</evidence>
<evidence type="ECO:0000313" key="2">
    <source>
        <dbReference type="EMBL" id="SDJ29629.1"/>
    </source>
</evidence>
<dbReference type="AlphaFoldDB" id="A0A239KFF9"/>
<reference evidence="3 4" key="2">
    <citation type="submission" date="2017-06" db="EMBL/GenBank/DDBJ databases">
        <authorList>
            <person name="Varghese N."/>
            <person name="Submissions S."/>
        </authorList>
    </citation>
    <scope>NUCLEOTIDE SEQUENCE [LARGE SCALE GENOMIC DNA]</scope>
    <source>
        <strain evidence="3 4">RLD-1</strain>
    </source>
</reference>
<dbReference type="EMBL" id="FNEC01000015">
    <property type="protein sequence ID" value="SDJ29629.1"/>
    <property type="molecule type" value="Genomic_DNA"/>
</dbReference>
<dbReference type="InterPro" id="IPR007367">
    <property type="entry name" value="DUF433"/>
</dbReference>
<dbReference type="Gene3D" id="1.10.10.10">
    <property type="entry name" value="Winged helix-like DNA-binding domain superfamily/Winged helix DNA-binding domain"/>
    <property type="match status" value="1"/>
</dbReference>
<dbReference type="InterPro" id="IPR036388">
    <property type="entry name" value="WH-like_DNA-bd_sf"/>
</dbReference>
<dbReference type="InterPro" id="IPR009057">
    <property type="entry name" value="Homeodomain-like_sf"/>
</dbReference>
<dbReference type="Pfam" id="PF04255">
    <property type="entry name" value="DUF433"/>
    <property type="match status" value="1"/>
</dbReference>
<dbReference type="PANTHER" id="PTHR34849:SF3">
    <property type="entry name" value="SSR2962 PROTEIN"/>
    <property type="match status" value="1"/>
</dbReference>
<protein>
    <submittedName>
        <fullName evidence="2">Uncharacterized conserved protein, DUF433 family</fullName>
    </submittedName>
</protein>
<dbReference type="PANTHER" id="PTHR34849">
    <property type="entry name" value="SSL5025 PROTEIN"/>
    <property type="match status" value="1"/>
</dbReference>
<dbReference type="EMBL" id="FZPC01000015">
    <property type="protein sequence ID" value="SNT16418.1"/>
    <property type="molecule type" value="Genomic_DNA"/>
</dbReference>
<feature type="region of interest" description="Disordered" evidence="1">
    <location>
        <begin position="207"/>
        <end position="236"/>
    </location>
</feature>
<gene>
    <name evidence="2" type="ORF">SAMN05216189_10155</name>
    <name evidence="3" type="ORF">SAMN06295949_115133</name>
</gene>
<accession>A0A239KFF9</accession>
<organism evidence="2 5">
    <name type="scientific">Pseudomonas delhiensis</name>
    <dbReference type="NCBI Taxonomy" id="366289"/>
    <lineage>
        <taxon>Bacteria</taxon>
        <taxon>Pseudomonadati</taxon>
        <taxon>Pseudomonadota</taxon>
        <taxon>Gammaproteobacteria</taxon>
        <taxon>Pseudomonadales</taxon>
        <taxon>Pseudomonadaceae</taxon>
        <taxon>Pseudomonas</taxon>
    </lineage>
</organism>
<proteinExistence type="predicted"/>
<keyword evidence="4" id="KW-1185">Reference proteome</keyword>
<dbReference type="Proteomes" id="UP000198309">
    <property type="component" value="Unassembled WGS sequence"/>
</dbReference>
<evidence type="ECO:0000313" key="5">
    <source>
        <dbReference type="Proteomes" id="UP000199693"/>
    </source>
</evidence>